<feature type="region of interest" description="Disordered" evidence="1">
    <location>
        <begin position="63"/>
        <end position="96"/>
    </location>
</feature>
<gene>
    <name evidence="2" type="ORF">PXEA_LOCUS33572</name>
</gene>
<comment type="caution">
    <text evidence="2">The sequence shown here is derived from an EMBL/GenBank/DDBJ whole genome shotgun (WGS) entry which is preliminary data.</text>
</comment>
<dbReference type="AlphaFoldDB" id="A0A3S5C7C1"/>
<sequence length="110" mass="11694">MAPASCRRSGHRLRGKSSYRLKVGNRIGRPESDRCRRAGTASGQPTTACIIIPQSRAVLPNLDTPSNISKCRFPQPTAPPSSSPSPSPSPSPLPSPCCNLANTCRSVVIR</sequence>
<proteinExistence type="predicted"/>
<protein>
    <submittedName>
        <fullName evidence="2">Uncharacterized protein</fullName>
    </submittedName>
</protein>
<name>A0A3S5C7C1_9PLAT</name>
<keyword evidence="3" id="KW-1185">Reference proteome</keyword>
<accession>A0A3S5C7C1</accession>
<evidence type="ECO:0000313" key="2">
    <source>
        <dbReference type="EMBL" id="VEL40132.1"/>
    </source>
</evidence>
<reference evidence="2" key="1">
    <citation type="submission" date="2018-11" db="EMBL/GenBank/DDBJ databases">
        <authorList>
            <consortium name="Pathogen Informatics"/>
        </authorList>
    </citation>
    <scope>NUCLEOTIDE SEQUENCE</scope>
</reference>
<organism evidence="2 3">
    <name type="scientific">Protopolystoma xenopodis</name>
    <dbReference type="NCBI Taxonomy" id="117903"/>
    <lineage>
        <taxon>Eukaryota</taxon>
        <taxon>Metazoa</taxon>
        <taxon>Spiralia</taxon>
        <taxon>Lophotrochozoa</taxon>
        <taxon>Platyhelminthes</taxon>
        <taxon>Monogenea</taxon>
        <taxon>Polyopisthocotylea</taxon>
        <taxon>Polystomatidea</taxon>
        <taxon>Polystomatidae</taxon>
        <taxon>Protopolystoma</taxon>
    </lineage>
</organism>
<evidence type="ECO:0000313" key="3">
    <source>
        <dbReference type="Proteomes" id="UP000784294"/>
    </source>
</evidence>
<dbReference type="EMBL" id="CAAALY010263797">
    <property type="protein sequence ID" value="VEL40132.1"/>
    <property type="molecule type" value="Genomic_DNA"/>
</dbReference>
<dbReference type="Proteomes" id="UP000784294">
    <property type="component" value="Unassembled WGS sequence"/>
</dbReference>
<evidence type="ECO:0000256" key="1">
    <source>
        <dbReference type="SAM" id="MobiDB-lite"/>
    </source>
</evidence>
<feature type="compositionally biased region" description="Pro residues" evidence="1">
    <location>
        <begin position="76"/>
        <end position="95"/>
    </location>
</feature>